<dbReference type="AlphaFoldDB" id="A0A9W8RR77"/>
<dbReference type="InterPro" id="IPR001680">
    <property type="entry name" value="WD40_rpt"/>
</dbReference>
<dbReference type="EMBL" id="JAOQAZ010000034">
    <property type="protein sequence ID" value="KAJ4249130.1"/>
    <property type="molecule type" value="Genomic_DNA"/>
</dbReference>
<dbReference type="Proteomes" id="UP001152049">
    <property type="component" value="Unassembled WGS sequence"/>
</dbReference>
<dbReference type="InterPro" id="IPR015943">
    <property type="entry name" value="WD40/YVTN_repeat-like_dom_sf"/>
</dbReference>
<feature type="repeat" description="WD" evidence="3">
    <location>
        <begin position="96"/>
        <end position="138"/>
    </location>
</feature>
<proteinExistence type="predicted"/>
<sequence>MLWNSDNGTLKQTLRGHLEPISSLAFSPDSRSLATAAGREIKLWDIGKIPDQVLKKPLDGIQFVVFSRDGLLLASTSRIGSVKIWDTKSGTALHTLEGHTKTADHAAFSSDGSVLISASFHGETVIIWDVVSGEKLHTLESPGQVYSVSISSDDHHIATAAFNGGIGIWSVSTGLMSRKLKVDEPVDDVKFGPAGKLLASASRDEKVRLWDVEKGAVLHSFEGFAFGVQCLSFSPSGKLLACGSHEGIVRVWDIESGRRLQEDRLDGPIFPNAIAFSKNENFLKTNDGLLLLQGRSNVDQSLRSTVSSTQKWLCRGLSRMLRIPPDYRTRSSGSDTYPAVDTCGQLAALGHESGQVIFIEISTSD</sequence>
<feature type="repeat" description="WD" evidence="3">
    <location>
        <begin position="186"/>
        <end position="220"/>
    </location>
</feature>
<keyword evidence="5" id="KW-1185">Reference proteome</keyword>
<dbReference type="InterPro" id="IPR019775">
    <property type="entry name" value="WD40_repeat_CS"/>
</dbReference>
<evidence type="ECO:0000313" key="4">
    <source>
        <dbReference type="EMBL" id="KAJ4249130.1"/>
    </source>
</evidence>
<dbReference type="InterPro" id="IPR036322">
    <property type="entry name" value="WD40_repeat_dom_sf"/>
</dbReference>
<accession>A0A9W8RR77</accession>
<dbReference type="SMART" id="SM00320">
    <property type="entry name" value="WD40"/>
    <property type="match status" value="6"/>
</dbReference>
<evidence type="ECO:0000313" key="5">
    <source>
        <dbReference type="Proteomes" id="UP001152049"/>
    </source>
</evidence>
<keyword evidence="2" id="KW-0677">Repeat</keyword>
<evidence type="ECO:0000256" key="2">
    <source>
        <dbReference type="ARBA" id="ARBA00022737"/>
    </source>
</evidence>
<dbReference type="Gene3D" id="2.130.10.10">
    <property type="entry name" value="YVTN repeat-like/Quinoprotein amine dehydrogenase"/>
    <property type="match status" value="2"/>
</dbReference>
<dbReference type="PANTHER" id="PTHR19879">
    <property type="entry name" value="TRANSCRIPTION INITIATION FACTOR TFIID"/>
    <property type="match status" value="1"/>
</dbReference>
<keyword evidence="1 3" id="KW-0853">WD repeat</keyword>
<reference evidence="4" key="1">
    <citation type="submission" date="2022-09" db="EMBL/GenBank/DDBJ databases">
        <title>Fusarium specimens isolated from Avocado Roots.</title>
        <authorList>
            <person name="Stajich J."/>
            <person name="Roper C."/>
            <person name="Heimlech-Rivalta G."/>
        </authorList>
    </citation>
    <scope>NUCLEOTIDE SEQUENCE</scope>
    <source>
        <strain evidence="4">CF00136</strain>
    </source>
</reference>
<dbReference type="SUPFAM" id="SSF50978">
    <property type="entry name" value="WD40 repeat-like"/>
    <property type="match status" value="1"/>
</dbReference>
<evidence type="ECO:0008006" key="6">
    <source>
        <dbReference type="Google" id="ProtNLM"/>
    </source>
</evidence>
<comment type="caution">
    <text evidence="4">The sequence shown here is derived from an EMBL/GenBank/DDBJ whole genome shotgun (WGS) entry which is preliminary data.</text>
</comment>
<dbReference type="PROSITE" id="PS50294">
    <property type="entry name" value="WD_REPEATS_REGION"/>
    <property type="match status" value="3"/>
</dbReference>
<protein>
    <recommendedName>
        <fullName evidence="6">WD40 repeat domain-containing protein</fullName>
    </recommendedName>
</protein>
<dbReference type="OrthoDB" id="5240432at2759"/>
<dbReference type="PROSITE" id="PS50082">
    <property type="entry name" value="WD_REPEATS_2"/>
    <property type="match status" value="5"/>
</dbReference>
<name>A0A9W8RR77_9HYPO</name>
<dbReference type="PANTHER" id="PTHR19879:SF9">
    <property type="entry name" value="TRANSCRIPTION INITIATION FACTOR TFIID SUBUNIT 5"/>
    <property type="match status" value="1"/>
</dbReference>
<dbReference type="CDD" id="cd00200">
    <property type="entry name" value="WD40"/>
    <property type="match status" value="1"/>
</dbReference>
<dbReference type="Pfam" id="PF00400">
    <property type="entry name" value="WD40"/>
    <property type="match status" value="6"/>
</dbReference>
<dbReference type="PROSITE" id="PS00678">
    <property type="entry name" value="WD_REPEATS_1"/>
    <property type="match status" value="1"/>
</dbReference>
<evidence type="ECO:0000256" key="3">
    <source>
        <dbReference type="PROSITE-ProRule" id="PRU00221"/>
    </source>
</evidence>
<dbReference type="InterPro" id="IPR020472">
    <property type="entry name" value="WD40_PAC1"/>
</dbReference>
<feature type="repeat" description="WD" evidence="3">
    <location>
        <begin position="14"/>
        <end position="46"/>
    </location>
</feature>
<feature type="repeat" description="WD" evidence="3">
    <location>
        <begin position="221"/>
        <end position="262"/>
    </location>
</feature>
<gene>
    <name evidence="4" type="ORF">NW762_012464</name>
</gene>
<evidence type="ECO:0000256" key="1">
    <source>
        <dbReference type="ARBA" id="ARBA00022574"/>
    </source>
</evidence>
<feature type="repeat" description="WD" evidence="3">
    <location>
        <begin position="54"/>
        <end position="95"/>
    </location>
</feature>
<organism evidence="4 5">
    <name type="scientific">Fusarium torreyae</name>
    <dbReference type="NCBI Taxonomy" id="1237075"/>
    <lineage>
        <taxon>Eukaryota</taxon>
        <taxon>Fungi</taxon>
        <taxon>Dikarya</taxon>
        <taxon>Ascomycota</taxon>
        <taxon>Pezizomycotina</taxon>
        <taxon>Sordariomycetes</taxon>
        <taxon>Hypocreomycetidae</taxon>
        <taxon>Hypocreales</taxon>
        <taxon>Nectriaceae</taxon>
        <taxon>Fusarium</taxon>
    </lineage>
</organism>
<dbReference type="PRINTS" id="PR00320">
    <property type="entry name" value="GPROTEINBRPT"/>
</dbReference>